<evidence type="ECO:0000313" key="3">
    <source>
        <dbReference type="Proteomes" id="UP000075615"/>
    </source>
</evidence>
<name>A0A150X0T7_9BACT</name>
<comment type="caution">
    <text evidence="2">The sequence shown here is derived from an EMBL/GenBank/DDBJ whole genome shotgun (WGS) entry which is preliminary data.</text>
</comment>
<evidence type="ECO:0000256" key="1">
    <source>
        <dbReference type="SAM" id="SignalP"/>
    </source>
</evidence>
<dbReference type="RefSeq" id="WP_068418667.1">
    <property type="nucleotide sequence ID" value="NZ_LRDB01000051.1"/>
</dbReference>
<dbReference type="AlphaFoldDB" id="A0A150X0T7"/>
<dbReference type="EMBL" id="LRDB01000051">
    <property type="protein sequence ID" value="KYG72347.1"/>
    <property type="molecule type" value="Genomic_DNA"/>
</dbReference>
<dbReference type="Proteomes" id="UP000075615">
    <property type="component" value="Unassembled WGS sequence"/>
</dbReference>
<feature type="signal peptide" evidence="1">
    <location>
        <begin position="1"/>
        <end position="23"/>
    </location>
</feature>
<sequence length="174" mass="19839">MNKFVSHTLLLAVILLAVGCANQAIPKKDMDGDDVDLSYSDDLSKYRPTIEAKSISVDTMQMEKNQAIRSSYEISNKMNTLMDSITTRNNKLATLSGYTIMVYSGTNQVEAGRVRNRLFDILPAMEAQIQYKLPTYFVKIGEFYQQIEAQPLYEKIRKYYPAATVVPEQFKLEK</sequence>
<evidence type="ECO:0000313" key="2">
    <source>
        <dbReference type="EMBL" id="KYG72347.1"/>
    </source>
</evidence>
<evidence type="ECO:0008006" key="4">
    <source>
        <dbReference type="Google" id="ProtNLM"/>
    </source>
</evidence>
<dbReference type="PROSITE" id="PS51257">
    <property type="entry name" value="PROKAR_LIPOPROTEIN"/>
    <property type="match status" value="1"/>
</dbReference>
<protein>
    <recommendedName>
        <fullName evidence="4">SPOR domain-containing protein</fullName>
    </recommendedName>
</protein>
<feature type="chain" id="PRO_5007574097" description="SPOR domain-containing protein" evidence="1">
    <location>
        <begin position="24"/>
        <end position="174"/>
    </location>
</feature>
<reference evidence="2 3" key="1">
    <citation type="submission" date="2016-01" db="EMBL/GenBank/DDBJ databases">
        <title>Genome sequencing of Roseivirga echinicomitans KMM 6058.</title>
        <authorList>
            <person name="Selvaratnam C."/>
            <person name="Thevarajoo S."/>
            <person name="Goh K.M."/>
            <person name="Ee R."/>
            <person name="Chan K.-G."/>
            <person name="Chong C.S."/>
        </authorList>
    </citation>
    <scope>NUCLEOTIDE SEQUENCE [LARGE SCALE GENOMIC DNA]</scope>
    <source>
        <strain evidence="2 3">KMM 6058</strain>
    </source>
</reference>
<dbReference type="STRING" id="296218.AWN68_11295"/>
<keyword evidence="3" id="KW-1185">Reference proteome</keyword>
<dbReference type="OrthoDB" id="2473397at2"/>
<organism evidence="2 3">
    <name type="scientific">Roseivirga echinicomitans</name>
    <dbReference type="NCBI Taxonomy" id="296218"/>
    <lineage>
        <taxon>Bacteria</taxon>
        <taxon>Pseudomonadati</taxon>
        <taxon>Bacteroidota</taxon>
        <taxon>Cytophagia</taxon>
        <taxon>Cytophagales</taxon>
        <taxon>Roseivirgaceae</taxon>
        <taxon>Roseivirga</taxon>
    </lineage>
</organism>
<proteinExistence type="predicted"/>
<accession>A0A150X0T7</accession>
<gene>
    <name evidence="2" type="ORF">AWN68_11295</name>
</gene>
<keyword evidence="1" id="KW-0732">Signal</keyword>